<dbReference type="RefSeq" id="XP_026760851.2">
    <property type="nucleotide sequence ID" value="XM_026905050.3"/>
</dbReference>
<dbReference type="GeneID" id="113519836"/>
<feature type="transmembrane region" description="Helical" evidence="2">
    <location>
        <begin position="29"/>
        <end position="53"/>
    </location>
</feature>
<dbReference type="AlphaFoldDB" id="A0A6J1WWT3"/>
<feature type="compositionally biased region" description="Basic and acidic residues" evidence="1">
    <location>
        <begin position="536"/>
        <end position="581"/>
    </location>
</feature>
<dbReference type="InParanoid" id="A0A6J1WWT3"/>
<name>A0A6J1WWT3_GALME</name>
<accession>A0A6J1WWT3</accession>
<evidence type="ECO:0000256" key="1">
    <source>
        <dbReference type="SAM" id="MobiDB-lite"/>
    </source>
</evidence>
<keyword evidence="3" id="KW-1185">Reference proteome</keyword>
<sequence length="581" mass="66357">MERISLFEEYRLVERGENEVNGAWKGAHLLLFFMAFVFGSFCTFCFHILMHLFDDKCVLFPKLQSLTSLHHNVIYDFIPLDKDSPDLLPVDFLNTQWMEKNACYLPMYVPLVSGIFGLVWTTMFLMCSTGSRTLTGLQRPWRILPPVFIFSLAMGGLCVYSSAITHYGLQELCNKLSKVTGSPSCTYTVNVATLAYERRIRGVYQAIKLTIISAWLHTACWLLSALLTVARVLLVVDFQLVRVNAELVGDVDKLLESCEKPIRTILPDVWYNTENDSLKSLPIQLQSKVQFKDTSISTEKDLAIDDIEELYVANSDLFYSTKAMKSELSLLLEERNKIAKIRAYQSVSKQHKFIVKIIYNLVETINLPEIENKFSESSSFDKPPSYQLTITRQYGQEKISSNNRYAPRNNDSENSIDIHDTKEIIKGINLQEKLHMQLIDPPALLSSSIPSTSLLAKKQENIPLFESTLNITDELKKNFEAKLNSQSNAEYPSEISTEEIKIAKKSNLKQIGIQTNKKQKSTKSQKVYIAKSTSTTEEKDKETQLHNIKEDLNKKSVTTRETKEPDKNDQETQTSKKEKQD</sequence>
<keyword evidence="2" id="KW-0472">Membrane</keyword>
<feature type="transmembrane region" description="Helical" evidence="2">
    <location>
        <begin position="107"/>
        <end position="126"/>
    </location>
</feature>
<protein>
    <submittedName>
        <fullName evidence="4">Uncharacterized protein LOC113519836</fullName>
    </submittedName>
</protein>
<evidence type="ECO:0000313" key="4">
    <source>
        <dbReference type="RefSeq" id="XP_026760851.2"/>
    </source>
</evidence>
<feature type="transmembrane region" description="Helical" evidence="2">
    <location>
        <begin position="147"/>
        <end position="169"/>
    </location>
</feature>
<organism evidence="3 4">
    <name type="scientific">Galleria mellonella</name>
    <name type="common">Greater wax moth</name>
    <dbReference type="NCBI Taxonomy" id="7137"/>
    <lineage>
        <taxon>Eukaryota</taxon>
        <taxon>Metazoa</taxon>
        <taxon>Ecdysozoa</taxon>
        <taxon>Arthropoda</taxon>
        <taxon>Hexapoda</taxon>
        <taxon>Insecta</taxon>
        <taxon>Pterygota</taxon>
        <taxon>Neoptera</taxon>
        <taxon>Endopterygota</taxon>
        <taxon>Lepidoptera</taxon>
        <taxon>Glossata</taxon>
        <taxon>Ditrysia</taxon>
        <taxon>Pyraloidea</taxon>
        <taxon>Pyralidae</taxon>
        <taxon>Galleriinae</taxon>
        <taxon>Galleria</taxon>
    </lineage>
</organism>
<evidence type="ECO:0000313" key="3">
    <source>
        <dbReference type="Proteomes" id="UP001652740"/>
    </source>
</evidence>
<evidence type="ECO:0000256" key="2">
    <source>
        <dbReference type="SAM" id="Phobius"/>
    </source>
</evidence>
<dbReference type="Proteomes" id="UP001652740">
    <property type="component" value="Unplaced"/>
</dbReference>
<proteinExistence type="predicted"/>
<keyword evidence="2" id="KW-1133">Transmembrane helix</keyword>
<feature type="compositionally biased region" description="Low complexity" evidence="1">
    <location>
        <begin position="524"/>
        <end position="535"/>
    </location>
</feature>
<keyword evidence="2" id="KW-0812">Transmembrane</keyword>
<dbReference type="KEGG" id="gmw:113519836"/>
<feature type="region of interest" description="Disordered" evidence="1">
    <location>
        <begin position="514"/>
        <end position="581"/>
    </location>
</feature>
<gene>
    <name evidence="4" type="primary">LOC113519836</name>
</gene>
<reference evidence="4" key="1">
    <citation type="submission" date="2025-08" db="UniProtKB">
        <authorList>
            <consortium name="RefSeq"/>
        </authorList>
    </citation>
    <scope>IDENTIFICATION</scope>
    <source>
        <tissue evidence="4">Whole larvae</tissue>
    </source>
</reference>